<evidence type="ECO:0000256" key="10">
    <source>
        <dbReference type="ARBA" id="ARBA00022840"/>
    </source>
</evidence>
<dbReference type="InterPro" id="IPR011992">
    <property type="entry name" value="EF-hand-dom_pair"/>
</dbReference>
<feature type="binding site" evidence="14">
    <location>
        <position position="82"/>
    </location>
    <ligand>
        <name>ATP</name>
        <dbReference type="ChEBI" id="CHEBI:30616"/>
    </ligand>
</feature>
<evidence type="ECO:0000256" key="7">
    <source>
        <dbReference type="ARBA" id="ARBA00022741"/>
    </source>
</evidence>
<evidence type="ECO:0000256" key="5">
    <source>
        <dbReference type="ARBA" id="ARBA00022723"/>
    </source>
</evidence>
<dbReference type="Gene3D" id="3.30.200.20">
    <property type="entry name" value="Phosphorylase Kinase, domain 1"/>
    <property type="match status" value="1"/>
</dbReference>
<evidence type="ECO:0000256" key="13">
    <source>
        <dbReference type="ARBA" id="ARBA00048679"/>
    </source>
</evidence>
<organism evidence="18">
    <name type="scientific">Octactis speculum</name>
    <dbReference type="NCBI Taxonomy" id="3111310"/>
    <lineage>
        <taxon>Eukaryota</taxon>
        <taxon>Sar</taxon>
        <taxon>Stramenopiles</taxon>
        <taxon>Ochrophyta</taxon>
        <taxon>Dictyochophyceae</taxon>
        <taxon>Dictyochales</taxon>
        <taxon>Dictyochaceae</taxon>
        <taxon>Octactis</taxon>
    </lineage>
</organism>
<dbReference type="GO" id="GO:0004674">
    <property type="term" value="F:protein serine/threonine kinase activity"/>
    <property type="evidence" value="ECO:0007669"/>
    <property type="project" value="UniProtKB-KW"/>
</dbReference>
<dbReference type="InterPro" id="IPR017441">
    <property type="entry name" value="Protein_kinase_ATP_BS"/>
</dbReference>
<dbReference type="PROSITE" id="PS00107">
    <property type="entry name" value="PROTEIN_KINASE_ATP"/>
    <property type="match status" value="1"/>
</dbReference>
<dbReference type="FunFam" id="3.30.200.20:FF:000315">
    <property type="entry name" value="Calcium-dependent protein kinase 3"/>
    <property type="match status" value="1"/>
</dbReference>
<keyword evidence="4" id="KW-0808">Transferase</keyword>
<dbReference type="InterPro" id="IPR000719">
    <property type="entry name" value="Prot_kinase_dom"/>
</dbReference>
<feature type="domain" description="EF-hand" evidence="17">
    <location>
        <begin position="460"/>
        <end position="489"/>
    </location>
</feature>
<dbReference type="EC" id="2.7.11.1" evidence="2"/>
<dbReference type="InterPro" id="IPR011009">
    <property type="entry name" value="Kinase-like_dom_sf"/>
</dbReference>
<dbReference type="PROSITE" id="PS50011">
    <property type="entry name" value="PROTEIN_KINASE_DOM"/>
    <property type="match status" value="1"/>
</dbReference>
<dbReference type="Pfam" id="PF13499">
    <property type="entry name" value="EF-hand_7"/>
    <property type="match status" value="1"/>
</dbReference>
<evidence type="ECO:0000256" key="11">
    <source>
        <dbReference type="ARBA" id="ARBA00024334"/>
    </source>
</evidence>
<evidence type="ECO:0000256" key="2">
    <source>
        <dbReference type="ARBA" id="ARBA00012513"/>
    </source>
</evidence>
<dbReference type="FunFam" id="1.10.510.10:FF:000475">
    <property type="entry name" value="Calcium-dependent protein kinase 5"/>
    <property type="match status" value="1"/>
</dbReference>
<accession>A0A7S2FE61</accession>
<comment type="similarity">
    <text evidence="11">Belongs to the protein kinase superfamily. Ser/Thr protein kinase family. CDPK subfamily.</text>
</comment>
<dbReference type="FunFam" id="1.10.238.10:FF:000001">
    <property type="entry name" value="Calmodulin 1"/>
    <property type="match status" value="1"/>
</dbReference>
<keyword evidence="3" id="KW-0723">Serine/threonine-protein kinase</keyword>
<dbReference type="SUPFAM" id="SSF56112">
    <property type="entry name" value="Protein kinase-like (PK-like)"/>
    <property type="match status" value="1"/>
</dbReference>
<name>A0A7S2FE61_9STRA</name>
<keyword evidence="10 14" id="KW-0067">ATP-binding</keyword>
<evidence type="ECO:0000256" key="4">
    <source>
        <dbReference type="ARBA" id="ARBA00022679"/>
    </source>
</evidence>
<evidence type="ECO:0000256" key="6">
    <source>
        <dbReference type="ARBA" id="ARBA00022737"/>
    </source>
</evidence>
<protein>
    <recommendedName>
        <fullName evidence="2">non-specific serine/threonine protein kinase</fullName>
        <ecNumber evidence="2">2.7.11.1</ecNumber>
    </recommendedName>
</protein>
<keyword evidence="7 14" id="KW-0547">Nucleotide-binding</keyword>
<dbReference type="GO" id="GO:0005509">
    <property type="term" value="F:calcium ion binding"/>
    <property type="evidence" value="ECO:0007669"/>
    <property type="project" value="InterPro"/>
</dbReference>
<dbReference type="CDD" id="cd05117">
    <property type="entry name" value="STKc_CAMK"/>
    <property type="match status" value="1"/>
</dbReference>
<dbReference type="GO" id="GO:0005524">
    <property type="term" value="F:ATP binding"/>
    <property type="evidence" value="ECO:0007669"/>
    <property type="project" value="UniProtKB-UniRule"/>
</dbReference>
<feature type="region of interest" description="Disordered" evidence="15">
    <location>
        <begin position="1"/>
        <end position="28"/>
    </location>
</feature>
<dbReference type="AlphaFoldDB" id="A0A7S2FE61"/>
<feature type="domain" description="EF-hand" evidence="17">
    <location>
        <begin position="355"/>
        <end position="390"/>
    </location>
</feature>
<dbReference type="SMART" id="SM00220">
    <property type="entry name" value="S_TKc"/>
    <property type="match status" value="1"/>
</dbReference>
<gene>
    <name evidence="18" type="ORF">DSPE1174_LOCUS6450</name>
</gene>
<keyword evidence="8" id="KW-0418">Kinase</keyword>
<evidence type="ECO:0000256" key="3">
    <source>
        <dbReference type="ARBA" id="ARBA00022527"/>
    </source>
</evidence>
<evidence type="ECO:0000256" key="12">
    <source>
        <dbReference type="ARBA" id="ARBA00047899"/>
    </source>
</evidence>
<keyword evidence="5" id="KW-0479">Metal-binding</keyword>
<dbReference type="Gene3D" id="1.10.510.10">
    <property type="entry name" value="Transferase(Phosphotransferase) domain 1"/>
    <property type="match status" value="1"/>
</dbReference>
<dbReference type="Pfam" id="PF00069">
    <property type="entry name" value="Pkinase"/>
    <property type="match status" value="1"/>
</dbReference>
<keyword evidence="6" id="KW-0677">Repeat</keyword>
<evidence type="ECO:0000256" key="14">
    <source>
        <dbReference type="PROSITE-ProRule" id="PRU10141"/>
    </source>
</evidence>
<comment type="cofactor">
    <cofactor evidence="1">
        <name>Mg(2+)</name>
        <dbReference type="ChEBI" id="CHEBI:18420"/>
    </cofactor>
</comment>
<dbReference type="InterPro" id="IPR008271">
    <property type="entry name" value="Ser/Thr_kinase_AS"/>
</dbReference>
<dbReference type="InterPro" id="IPR050205">
    <property type="entry name" value="CDPK_Ser/Thr_kinases"/>
</dbReference>
<feature type="domain" description="Protein kinase" evidence="16">
    <location>
        <begin position="49"/>
        <end position="315"/>
    </location>
</feature>
<comment type="catalytic activity">
    <reaction evidence="13">
        <text>L-seryl-[protein] + ATP = O-phospho-L-seryl-[protein] + ADP + H(+)</text>
        <dbReference type="Rhea" id="RHEA:17989"/>
        <dbReference type="Rhea" id="RHEA-COMP:9863"/>
        <dbReference type="Rhea" id="RHEA-COMP:11604"/>
        <dbReference type="ChEBI" id="CHEBI:15378"/>
        <dbReference type="ChEBI" id="CHEBI:29999"/>
        <dbReference type="ChEBI" id="CHEBI:30616"/>
        <dbReference type="ChEBI" id="CHEBI:83421"/>
        <dbReference type="ChEBI" id="CHEBI:456216"/>
        <dbReference type="EC" id="2.7.11.1"/>
    </reaction>
</comment>
<dbReference type="InterPro" id="IPR002048">
    <property type="entry name" value="EF_hand_dom"/>
</dbReference>
<dbReference type="Gene3D" id="1.10.238.10">
    <property type="entry name" value="EF-hand"/>
    <property type="match status" value="2"/>
</dbReference>
<dbReference type="PROSITE" id="PS00108">
    <property type="entry name" value="PROTEIN_KINASE_ST"/>
    <property type="match status" value="1"/>
</dbReference>
<feature type="compositionally biased region" description="Basic residues" evidence="15">
    <location>
        <begin position="17"/>
        <end position="28"/>
    </location>
</feature>
<feature type="domain" description="EF-hand" evidence="17">
    <location>
        <begin position="424"/>
        <end position="459"/>
    </location>
</feature>
<comment type="catalytic activity">
    <reaction evidence="12">
        <text>L-threonyl-[protein] + ATP = O-phospho-L-threonyl-[protein] + ADP + H(+)</text>
        <dbReference type="Rhea" id="RHEA:46608"/>
        <dbReference type="Rhea" id="RHEA-COMP:11060"/>
        <dbReference type="Rhea" id="RHEA-COMP:11605"/>
        <dbReference type="ChEBI" id="CHEBI:15378"/>
        <dbReference type="ChEBI" id="CHEBI:30013"/>
        <dbReference type="ChEBI" id="CHEBI:30616"/>
        <dbReference type="ChEBI" id="CHEBI:61977"/>
        <dbReference type="ChEBI" id="CHEBI:456216"/>
        <dbReference type="EC" id="2.7.11.1"/>
    </reaction>
</comment>
<keyword evidence="9" id="KW-0106">Calcium</keyword>
<dbReference type="PANTHER" id="PTHR24349">
    <property type="entry name" value="SERINE/THREONINE-PROTEIN KINASE"/>
    <property type="match status" value="1"/>
</dbReference>
<evidence type="ECO:0000259" key="17">
    <source>
        <dbReference type="PROSITE" id="PS50222"/>
    </source>
</evidence>
<evidence type="ECO:0000256" key="1">
    <source>
        <dbReference type="ARBA" id="ARBA00001946"/>
    </source>
</evidence>
<feature type="compositionally biased region" description="Polar residues" evidence="15">
    <location>
        <begin position="1"/>
        <end position="12"/>
    </location>
</feature>
<dbReference type="SMART" id="SM00054">
    <property type="entry name" value="EFh"/>
    <property type="match status" value="3"/>
</dbReference>
<dbReference type="SUPFAM" id="SSF47473">
    <property type="entry name" value="EF-hand"/>
    <property type="match status" value="1"/>
</dbReference>
<evidence type="ECO:0000256" key="9">
    <source>
        <dbReference type="ARBA" id="ARBA00022837"/>
    </source>
</evidence>
<sequence>MGAGKSKSSNQESGGKSKSRRSWRKTKIKSKIPATCISGFPGNIHSKYKVDKKIIGEGHYGEVRRCVNLKTRGEFALKTIKKVKVKRVEYLEREIQILVTVKHPNIIEVVDIFEDEKDLHIVTELCTGGELFDRIIEKTKKSQGNNVIHGFSERDAATLIRKTLHAIEYCHNEHDIVHRDLKPENFLFKTKDQDAEVKIIDFGLSRVLDDNSPYMKTKVGTPYYIAPEVLKRHYTKACDIWSIGVIAYILLCGYPPFYGDTDSDIFTKIMSCDFNFPAYEWNHVSAEAKDFIVMMLNIDYKRRPTATEALQHRWFNKADPMPLSTVVGPKLEAFVGMCKLKKVALQVIAENLKEDEIAKMREVFVSLDKKKTGVLTIDEMTAVADYPGLMRQLEDVMDGIDLDGSRTIDYNAFIAATMSRNVFIREEYVRLAFDHFDKDNSGYITKSNLASILGSRQEAQQIIGDVDIAGDGQISLAEFTAMMQKKTAINEASPNESNGGQVVRVLARPRTLASCKEEDES</sequence>
<reference evidence="18" key="1">
    <citation type="submission" date="2021-01" db="EMBL/GenBank/DDBJ databases">
        <authorList>
            <person name="Corre E."/>
            <person name="Pelletier E."/>
            <person name="Niang G."/>
            <person name="Scheremetjew M."/>
            <person name="Finn R."/>
            <person name="Kale V."/>
            <person name="Holt S."/>
            <person name="Cochrane G."/>
            <person name="Meng A."/>
            <person name="Brown T."/>
            <person name="Cohen L."/>
        </authorList>
    </citation>
    <scope>NUCLEOTIDE SEQUENCE</scope>
    <source>
        <strain evidence="18">CCMP1381</strain>
    </source>
</reference>
<evidence type="ECO:0000256" key="8">
    <source>
        <dbReference type="ARBA" id="ARBA00022777"/>
    </source>
</evidence>
<evidence type="ECO:0000313" key="18">
    <source>
        <dbReference type="EMBL" id="CAD9390479.1"/>
    </source>
</evidence>
<evidence type="ECO:0000259" key="16">
    <source>
        <dbReference type="PROSITE" id="PS50011"/>
    </source>
</evidence>
<dbReference type="EMBL" id="HBGS01012258">
    <property type="protein sequence ID" value="CAD9390479.1"/>
    <property type="molecule type" value="Transcribed_RNA"/>
</dbReference>
<dbReference type="PROSITE" id="PS50222">
    <property type="entry name" value="EF_HAND_2"/>
    <property type="match status" value="3"/>
</dbReference>
<evidence type="ECO:0000256" key="15">
    <source>
        <dbReference type="SAM" id="MobiDB-lite"/>
    </source>
</evidence>
<proteinExistence type="inferred from homology"/>
<dbReference type="CDD" id="cd00051">
    <property type="entry name" value="EFh"/>
    <property type="match status" value="1"/>
</dbReference>